<name>A0AAE4ASV6_9HYPH</name>
<feature type="transmembrane region" description="Helical" evidence="9">
    <location>
        <begin position="31"/>
        <end position="55"/>
    </location>
</feature>
<feature type="transmembrane region" description="Helical" evidence="9">
    <location>
        <begin position="385"/>
        <end position="411"/>
    </location>
</feature>
<dbReference type="GO" id="GO:0015207">
    <property type="term" value="F:adenine transmembrane transporter activity"/>
    <property type="evidence" value="ECO:0007669"/>
    <property type="project" value="TreeGrafter"/>
</dbReference>
<evidence type="ECO:0000256" key="9">
    <source>
        <dbReference type="SAM" id="Phobius"/>
    </source>
</evidence>
<feature type="transmembrane region" description="Helical" evidence="9">
    <location>
        <begin position="113"/>
        <end position="135"/>
    </location>
</feature>
<protein>
    <submittedName>
        <fullName evidence="10">AGZA family xanthine/uracil permease-like MFS transporter</fullName>
    </submittedName>
</protein>
<proteinExistence type="inferred from homology"/>
<evidence type="ECO:0000256" key="2">
    <source>
        <dbReference type="ARBA" id="ARBA00005697"/>
    </source>
</evidence>
<accession>A0AAE4ASV6</accession>
<sequence length="441" mass="45293">MTEPKTSGPAAGSIDRFFNLTANGTSVRKELVAGLTTFLTMAYILFVNPSILGAAGMPEGSVFVATAVAAIAGTLIMALVANYPIALAPGMGLNAFFAFTVVLAYNFTWQEALAAVFCSGVIFVGISVIGLRRAIIDAIPENLKRAISAGIGLFLGIIAFENAGIVVDSPATLVTAGDFASAPVLLAILGFVLIAALNSLGILGGTIIGILIVTVLGIPLGLVELNGLVSLPPDPTPTLFALDFAKVATGTFWIVVFSLLLVDLFDTAGTLIGVSARAGLLDKEGRLPRMKQALLADSSATVIGSLVGTSNTTSYVESATGVAAGGRTGLTSLTVAVLFALGLFFAPLAGAIPAYATAGALLFVATLMLRGLAEIDWSDPTEVTPAVVCAIGMPFTYSISDGIGLGFITYVLVKLFSGRIRDLTPFNVAIAVVFGLFFIWG</sequence>
<dbReference type="Pfam" id="PF00860">
    <property type="entry name" value="Xan_ur_permease"/>
    <property type="match status" value="1"/>
</dbReference>
<keyword evidence="11" id="KW-1185">Reference proteome</keyword>
<comment type="subcellular location">
    <subcellularLocation>
        <location evidence="1 8">Cell membrane</location>
        <topology evidence="1 8">Multi-pass membrane protein</topology>
    </subcellularLocation>
</comment>
<feature type="transmembrane region" description="Helical" evidence="9">
    <location>
        <begin position="147"/>
        <end position="167"/>
    </location>
</feature>
<comment type="similarity">
    <text evidence="2 8">Belongs to the nucleobase:cation symporter-2 (NCS2) (TC 2.A.40) family. Azg-like subfamily.</text>
</comment>
<dbReference type="InterPro" id="IPR006043">
    <property type="entry name" value="NCS2"/>
</dbReference>
<feature type="transmembrane region" description="Helical" evidence="9">
    <location>
        <begin position="423"/>
        <end position="440"/>
    </location>
</feature>
<evidence type="ECO:0000256" key="8">
    <source>
        <dbReference type="PIRNR" id="PIRNR005353"/>
    </source>
</evidence>
<feature type="transmembrane region" description="Helical" evidence="9">
    <location>
        <begin position="61"/>
        <end position="80"/>
    </location>
</feature>
<reference evidence="10" key="1">
    <citation type="submission" date="2023-07" db="EMBL/GenBank/DDBJ databases">
        <title>Genomic Encyclopedia of Type Strains, Phase IV (KMG-IV): sequencing the most valuable type-strain genomes for metagenomic binning, comparative biology and taxonomic classification.</title>
        <authorList>
            <person name="Goeker M."/>
        </authorList>
    </citation>
    <scope>NUCLEOTIDE SEQUENCE</scope>
    <source>
        <strain evidence="10">DSM 21202</strain>
    </source>
</reference>
<dbReference type="InterPro" id="IPR026033">
    <property type="entry name" value="Azg-like_bact_archaea"/>
</dbReference>
<dbReference type="InterPro" id="IPR045018">
    <property type="entry name" value="Azg-like"/>
</dbReference>
<keyword evidence="5 8" id="KW-0812">Transmembrane</keyword>
<dbReference type="EMBL" id="JAUSUL010000003">
    <property type="protein sequence ID" value="MDQ0316676.1"/>
    <property type="molecule type" value="Genomic_DNA"/>
</dbReference>
<dbReference type="PIRSF" id="PIRSF005353">
    <property type="entry name" value="PbuG"/>
    <property type="match status" value="1"/>
</dbReference>
<organism evidence="10 11">
    <name type="scientific">Amorphus orientalis</name>
    <dbReference type="NCBI Taxonomy" id="649198"/>
    <lineage>
        <taxon>Bacteria</taxon>
        <taxon>Pseudomonadati</taxon>
        <taxon>Pseudomonadota</taxon>
        <taxon>Alphaproteobacteria</taxon>
        <taxon>Hyphomicrobiales</taxon>
        <taxon>Amorphaceae</taxon>
        <taxon>Amorphus</taxon>
    </lineage>
</organism>
<keyword evidence="6 8" id="KW-1133">Transmembrane helix</keyword>
<keyword evidence="7 8" id="KW-0472">Membrane</keyword>
<keyword evidence="4 8" id="KW-1003">Cell membrane</keyword>
<feature type="transmembrane region" description="Helical" evidence="9">
    <location>
        <begin position="355"/>
        <end position="373"/>
    </location>
</feature>
<feature type="transmembrane region" description="Helical" evidence="9">
    <location>
        <begin position="87"/>
        <end position="107"/>
    </location>
</feature>
<feature type="transmembrane region" description="Helical" evidence="9">
    <location>
        <begin position="207"/>
        <end position="231"/>
    </location>
</feature>
<dbReference type="GO" id="GO:0005886">
    <property type="term" value="C:plasma membrane"/>
    <property type="evidence" value="ECO:0007669"/>
    <property type="project" value="UniProtKB-SubCell"/>
</dbReference>
<evidence type="ECO:0000256" key="3">
    <source>
        <dbReference type="ARBA" id="ARBA00022448"/>
    </source>
</evidence>
<dbReference type="PANTHER" id="PTHR43337:SF1">
    <property type="entry name" value="XANTHINE_URACIL PERMEASE C887.17-RELATED"/>
    <property type="match status" value="1"/>
</dbReference>
<keyword evidence="3 8" id="KW-0813">Transport</keyword>
<dbReference type="PANTHER" id="PTHR43337">
    <property type="entry name" value="XANTHINE/URACIL PERMEASE C887.17-RELATED"/>
    <property type="match status" value="1"/>
</dbReference>
<dbReference type="Proteomes" id="UP001229244">
    <property type="component" value="Unassembled WGS sequence"/>
</dbReference>
<feature type="transmembrane region" description="Helical" evidence="9">
    <location>
        <begin position="179"/>
        <end position="200"/>
    </location>
</feature>
<evidence type="ECO:0000313" key="10">
    <source>
        <dbReference type="EMBL" id="MDQ0316676.1"/>
    </source>
</evidence>
<dbReference type="AlphaFoldDB" id="A0AAE4ASV6"/>
<evidence type="ECO:0000313" key="11">
    <source>
        <dbReference type="Proteomes" id="UP001229244"/>
    </source>
</evidence>
<dbReference type="RefSeq" id="WP_306886557.1">
    <property type="nucleotide sequence ID" value="NZ_JAUSUL010000003.1"/>
</dbReference>
<evidence type="ECO:0000256" key="4">
    <source>
        <dbReference type="ARBA" id="ARBA00022475"/>
    </source>
</evidence>
<evidence type="ECO:0000256" key="7">
    <source>
        <dbReference type="ARBA" id="ARBA00023136"/>
    </source>
</evidence>
<evidence type="ECO:0000256" key="1">
    <source>
        <dbReference type="ARBA" id="ARBA00004651"/>
    </source>
</evidence>
<evidence type="ECO:0000256" key="6">
    <source>
        <dbReference type="ARBA" id="ARBA00022989"/>
    </source>
</evidence>
<feature type="transmembrane region" description="Helical" evidence="9">
    <location>
        <begin position="251"/>
        <end position="272"/>
    </location>
</feature>
<feature type="transmembrane region" description="Helical" evidence="9">
    <location>
        <begin position="330"/>
        <end position="348"/>
    </location>
</feature>
<comment type="caution">
    <text evidence="10">The sequence shown here is derived from an EMBL/GenBank/DDBJ whole genome shotgun (WGS) entry which is preliminary data.</text>
</comment>
<gene>
    <name evidence="10" type="ORF">J2S73_003152</name>
</gene>
<evidence type="ECO:0000256" key="5">
    <source>
        <dbReference type="ARBA" id="ARBA00022692"/>
    </source>
</evidence>